<protein>
    <recommendedName>
        <fullName evidence="8">Mediator of RNA polymerase II transcription subunit 8</fullName>
    </recommendedName>
    <alternativeName>
        <fullName evidence="8">Mediator complex subunit 8</fullName>
    </alternativeName>
</protein>
<evidence type="ECO:0000313" key="11">
    <source>
        <dbReference type="RefSeq" id="XP_015511091.1"/>
    </source>
</evidence>
<comment type="function">
    <text evidence="8">Component of the Mediator complex, a coactivator involved in the regulated transcription of nearly all RNA polymerase II-dependent genes. Mediator functions as a bridge to convey information from gene-specific regulatory proteins to the basal RNA polymerase II transcription machinery. Mediator is recruited to promoters by direct interactions with regulatory proteins and serves as a scaffold for the assembly of a functional preinitiation complex with RNA polymerase II and the general transcription factors.</text>
</comment>
<reference evidence="11" key="1">
    <citation type="submission" date="2025-08" db="UniProtKB">
        <authorList>
            <consortium name="RefSeq"/>
        </authorList>
    </citation>
    <scope>IDENTIFICATION</scope>
    <source>
        <tissue evidence="11">Thorax and Abdomen</tissue>
    </source>
</reference>
<dbReference type="Proteomes" id="UP000829291">
    <property type="component" value="Chromosome 5"/>
</dbReference>
<keyword evidence="4 8" id="KW-0805">Transcription regulation</keyword>
<dbReference type="GO" id="GO:0016592">
    <property type="term" value="C:mediator complex"/>
    <property type="evidence" value="ECO:0007669"/>
    <property type="project" value="InterPro"/>
</dbReference>
<keyword evidence="5 8" id="KW-0010">Activator</keyword>
<dbReference type="FunCoup" id="A0A6J0BA46">
    <property type="interactions" value="1711"/>
</dbReference>
<dbReference type="OrthoDB" id="150687at2759"/>
<dbReference type="Pfam" id="PF10232">
    <property type="entry name" value="Med8"/>
    <property type="match status" value="1"/>
</dbReference>
<proteinExistence type="inferred from homology"/>
<dbReference type="RefSeq" id="XP_015511091.1">
    <property type="nucleotide sequence ID" value="XM_015655605.2"/>
</dbReference>
<evidence type="ECO:0000256" key="5">
    <source>
        <dbReference type="ARBA" id="ARBA00023159"/>
    </source>
</evidence>
<dbReference type="AlphaFoldDB" id="A0A6J0BA46"/>
<dbReference type="Gene3D" id="1.20.58.1710">
    <property type="match status" value="1"/>
</dbReference>
<evidence type="ECO:0000256" key="1">
    <source>
        <dbReference type="ARBA" id="ARBA00004123"/>
    </source>
</evidence>
<evidence type="ECO:0000256" key="8">
    <source>
        <dbReference type="RuleBase" id="RU364144"/>
    </source>
</evidence>
<evidence type="ECO:0000256" key="7">
    <source>
        <dbReference type="ARBA" id="ARBA00023242"/>
    </source>
</evidence>
<comment type="similarity">
    <text evidence="2 8">Belongs to the Mediator complex subunit 8 family.</text>
</comment>
<comment type="subcellular location">
    <subcellularLocation>
        <location evidence="1 8">Nucleus</location>
    </subcellularLocation>
</comment>
<dbReference type="PANTHER" id="PTHR13074">
    <property type="entry name" value="MEDIATOR OF RNA POLYMERASE II TRANSCRIPTION SUBUNIT 8"/>
    <property type="match status" value="1"/>
</dbReference>
<evidence type="ECO:0000256" key="9">
    <source>
        <dbReference type="SAM" id="MobiDB-lite"/>
    </source>
</evidence>
<keyword evidence="7 8" id="KW-0539">Nucleus</keyword>
<name>A0A6J0BA46_NEOLC</name>
<evidence type="ECO:0000256" key="6">
    <source>
        <dbReference type="ARBA" id="ARBA00023163"/>
    </source>
</evidence>
<dbReference type="PANTHER" id="PTHR13074:SF9">
    <property type="entry name" value="MEDIATOR OF RNA POLYMERASE II TRANSCRIPTION SUBUNIT 8"/>
    <property type="match status" value="1"/>
</dbReference>
<feature type="region of interest" description="Disordered" evidence="9">
    <location>
        <begin position="193"/>
        <end position="223"/>
    </location>
</feature>
<keyword evidence="10" id="KW-1185">Reference proteome</keyword>
<evidence type="ECO:0000256" key="2">
    <source>
        <dbReference type="ARBA" id="ARBA00005716"/>
    </source>
</evidence>
<dbReference type="InterPro" id="IPR019364">
    <property type="entry name" value="Mediatior_Med8_fun/met"/>
</dbReference>
<evidence type="ECO:0000313" key="10">
    <source>
        <dbReference type="Proteomes" id="UP000829291"/>
    </source>
</evidence>
<dbReference type="CTD" id="112950"/>
<dbReference type="GO" id="GO:0000978">
    <property type="term" value="F:RNA polymerase II cis-regulatory region sequence-specific DNA binding"/>
    <property type="evidence" value="ECO:0007669"/>
    <property type="project" value="TreeGrafter"/>
</dbReference>
<dbReference type="GO" id="GO:0070847">
    <property type="term" value="C:core mediator complex"/>
    <property type="evidence" value="ECO:0007669"/>
    <property type="project" value="TreeGrafter"/>
</dbReference>
<dbReference type="GO" id="GO:0006357">
    <property type="term" value="P:regulation of transcription by RNA polymerase II"/>
    <property type="evidence" value="ECO:0007669"/>
    <property type="project" value="InterPro"/>
</dbReference>
<accession>A0A6J0BA46</accession>
<evidence type="ECO:0000256" key="4">
    <source>
        <dbReference type="ARBA" id="ARBA00023015"/>
    </source>
</evidence>
<sequence>MQREEKQLDSALEAIILRVSDLKSAIAGMLYKLEHEYETLNWPNFLDNFAIISGHLTSLSKILGHDKAPNMRNFTILPLLLSPEKDEDLLRMTEGRISTFAHDLVPDYLRTKPEPMAEQKMNHLELKASNLTFEASQKQVAQYNKVVSHVWDIAYKAREEWEGEAGARAAQVQTSSSADTHTLVAAIGMGKGLKSDSGPMAQSRVSPGPPGIMAGRSGGQAQAAGQGQIGVGQMGKAPSAIKTNIKAASQIHPYGR</sequence>
<evidence type="ECO:0000256" key="3">
    <source>
        <dbReference type="ARBA" id="ARBA00011837"/>
    </source>
</evidence>
<dbReference type="GO" id="GO:0003712">
    <property type="term" value="F:transcription coregulator activity"/>
    <property type="evidence" value="ECO:0007669"/>
    <property type="project" value="InterPro"/>
</dbReference>
<keyword evidence="6 8" id="KW-0804">Transcription</keyword>
<dbReference type="KEGG" id="nlo:107217911"/>
<gene>
    <name evidence="11" type="primary">LOC107217911</name>
    <name evidence="8" type="synonym">MED8</name>
</gene>
<organism evidence="11">
    <name type="scientific">Neodiprion lecontei</name>
    <name type="common">Redheaded pine sawfly</name>
    <dbReference type="NCBI Taxonomy" id="441921"/>
    <lineage>
        <taxon>Eukaryota</taxon>
        <taxon>Metazoa</taxon>
        <taxon>Ecdysozoa</taxon>
        <taxon>Arthropoda</taxon>
        <taxon>Hexapoda</taxon>
        <taxon>Insecta</taxon>
        <taxon>Pterygota</taxon>
        <taxon>Neoptera</taxon>
        <taxon>Endopterygota</taxon>
        <taxon>Hymenoptera</taxon>
        <taxon>Tenthredinoidea</taxon>
        <taxon>Diprionidae</taxon>
        <taxon>Diprioninae</taxon>
        <taxon>Neodiprion</taxon>
    </lineage>
</organism>
<comment type="subunit">
    <text evidence="3 8">Component of the Mediator complex.</text>
</comment>
<dbReference type="InParanoid" id="A0A6J0BA46"/>
<dbReference type="GeneID" id="107217911"/>